<proteinExistence type="inferred from homology"/>
<dbReference type="EMBL" id="KZ678128">
    <property type="protein sequence ID" value="PSN73818.1"/>
    <property type="molecule type" value="Genomic_DNA"/>
</dbReference>
<evidence type="ECO:0000256" key="2">
    <source>
        <dbReference type="ARBA" id="ARBA00022801"/>
    </source>
</evidence>
<dbReference type="PANTHER" id="PTHR43918:SF4">
    <property type="entry name" value="CARBOXYLIC ESTER HYDROLASE"/>
    <property type="match status" value="1"/>
</dbReference>
<dbReference type="InterPro" id="IPR050654">
    <property type="entry name" value="AChE-related_enzymes"/>
</dbReference>
<evidence type="ECO:0000256" key="4">
    <source>
        <dbReference type="SAM" id="SignalP"/>
    </source>
</evidence>
<dbReference type="AlphaFoldDB" id="A0A2T2P8X2"/>
<reference evidence="6 7" key="1">
    <citation type="journal article" date="2018" name="Front. Microbiol.">
        <title>Genome-Wide Analysis of Corynespora cassiicola Leaf Fall Disease Putative Effectors.</title>
        <authorList>
            <person name="Lopez D."/>
            <person name="Ribeiro S."/>
            <person name="Label P."/>
            <person name="Fumanal B."/>
            <person name="Venisse J.S."/>
            <person name="Kohler A."/>
            <person name="de Oliveira R.R."/>
            <person name="Labutti K."/>
            <person name="Lipzen A."/>
            <person name="Lail K."/>
            <person name="Bauer D."/>
            <person name="Ohm R.A."/>
            <person name="Barry K.W."/>
            <person name="Spatafora J."/>
            <person name="Grigoriev I.V."/>
            <person name="Martin F.M."/>
            <person name="Pujade-Renaud V."/>
        </authorList>
    </citation>
    <scope>NUCLEOTIDE SEQUENCE [LARGE SCALE GENOMIC DNA]</scope>
    <source>
        <strain evidence="6 7">Philippines</strain>
    </source>
</reference>
<feature type="signal peptide" evidence="4">
    <location>
        <begin position="1"/>
        <end position="15"/>
    </location>
</feature>
<organism evidence="6 7">
    <name type="scientific">Corynespora cassiicola Philippines</name>
    <dbReference type="NCBI Taxonomy" id="1448308"/>
    <lineage>
        <taxon>Eukaryota</taxon>
        <taxon>Fungi</taxon>
        <taxon>Dikarya</taxon>
        <taxon>Ascomycota</taxon>
        <taxon>Pezizomycotina</taxon>
        <taxon>Dothideomycetes</taxon>
        <taxon>Pleosporomycetidae</taxon>
        <taxon>Pleosporales</taxon>
        <taxon>Corynesporascaceae</taxon>
        <taxon>Corynespora</taxon>
    </lineage>
</organism>
<dbReference type="STRING" id="1448308.A0A2T2P8X2"/>
<accession>A0A2T2P8X2</accession>
<dbReference type="SUPFAM" id="SSF53474">
    <property type="entry name" value="alpha/beta-Hydrolases"/>
    <property type="match status" value="1"/>
</dbReference>
<evidence type="ECO:0000313" key="6">
    <source>
        <dbReference type="EMBL" id="PSN73818.1"/>
    </source>
</evidence>
<dbReference type="OrthoDB" id="408631at2759"/>
<dbReference type="Gene3D" id="3.40.50.1820">
    <property type="entry name" value="alpha/beta hydrolase"/>
    <property type="match status" value="1"/>
</dbReference>
<name>A0A2T2P8X2_CORCC</name>
<evidence type="ECO:0000313" key="7">
    <source>
        <dbReference type="Proteomes" id="UP000240883"/>
    </source>
</evidence>
<comment type="similarity">
    <text evidence="1 3">Belongs to the type-B carboxylesterase/lipase family.</text>
</comment>
<dbReference type="PANTHER" id="PTHR43918">
    <property type="entry name" value="ACETYLCHOLINESTERASE"/>
    <property type="match status" value="1"/>
</dbReference>
<dbReference type="Proteomes" id="UP000240883">
    <property type="component" value="Unassembled WGS sequence"/>
</dbReference>
<dbReference type="EC" id="3.1.1.-" evidence="3"/>
<dbReference type="InterPro" id="IPR029058">
    <property type="entry name" value="AB_hydrolase_fold"/>
</dbReference>
<evidence type="ECO:0000256" key="1">
    <source>
        <dbReference type="ARBA" id="ARBA00005964"/>
    </source>
</evidence>
<evidence type="ECO:0000256" key="3">
    <source>
        <dbReference type="RuleBase" id="RU361235"/>
    </source>
</evidence>
<dbReference type="InterPro" id="IPR002018">
    <property type="entry name" value="CarbesteraseB"/>
</dbReference>
<dbReference type="InterPro" id="IPR019826">
    <property type="entry name" value="Carboxylesterase_B_AS"/>
</dbReference>
<dbReference type="PROSITE" id="PS00122">
    <property type="entry name" value="CARBOXYLESTERASE_B_1"/>
    <property type="match status" value="1"/>
</dbReference>
<feature type="domain" description="Carboxylesterase type B" evidence="5">
    <location>
        <begin position="32"/>
        <end position="515"/>
    </location>
</feature>
<evidence type="ECO:0000259" key="5">
    <source>
        <dbReference type="Pfam" id="PF00135"/>
    </source>
</evidence>
<dbReference type="GO" id="GO:0052689">
    <property type="term" value="F:carboxylic ester hydrolase activity"/>
    <property type="evidence" value="ECO:0007669"/>
    <property type="project" value="TreeGrafter"/>
</dbReference>
<keyword evidence="2 3" id="KW-0378">Hydrolase</keyword>
<protein>
    <recommendedName>
        <fullName evidence="3">Carboxylic ester hydrolase</fullName>
        <ecNumber evidence="3">3.1.1.-</ecNumber>
    </recommendedName>
</protein>
<gene>
    <name evidence="6" type="ORF">BS50DRAFT_231</name>
</gene>
<sequence length="578" mass="63844">MKWLLLAILAPVGGAATLHVEQDGIKYLGFDRNGLDVFSGIPYAQDTGGCNRFKPPRPVVHEPGTTIDATRPGIACPQQYGQWYAPLTLANITAFSEDCLNLNIVRPANPSSLLGVPLPVLVWIHGGSFWVGSNNEPTHVPDGLVLKSIKDGAPIIHVAINYRLGFFGFAQSESLKEEGSGNAGLRDQRLAIEWVRDHIAAFGGNPDKITIHGQSSGGLAVGLQLLAYGGTKPLPYQRGICQSQALEPGITGNFTKNAMTSLVDHVGCNTTSLHSPETIACLRNLDTYTLMNASLATYTGDIDHNIGDIWLPTVDGDFLPAPPSQLIDEGRFGNATYMFGWADGDLNFYTDVSIETDADTNRFIASYLPRLPGFVRESLLAMYPVQDFEPPPGTNLTAEFYRAARVFRDILMVCEPVYLAEAMHKRNNHVYMYDFNQTMLDPILESLYNISHLGVVHTSEFAYIFGNLSHYNVSGYPFNPTRPDYDLAGRAPSWWIDFVWFASPSEYGIDSWRESFFSNTHEYSAPRAGYTYAMVIGGSREGYTAFDGPDSTEEMRVQQLRERCAFINSADFIKYAGF</sequence>
<dbReference type="Pfam" id="PF00135">
    <property type="entry name" value="COesterase"/>
    <property type="match status" value="1"/>
</dbReference>
<keyword evidence="4" id="KW-0732">Signal</keyword>
<feature type="chain" id="PRO_5015506479" description="Carboxylic ester hydrolase" evidence="4">
    <location>
        <begin position="16"/>
        <end position="578"/>
    </location>
</feature>
<keyword evidence="7" id="KW-1185">Reference proteome</keyword>